<accession>A0ABY5R885</accession>
<keyword evidence="3" id="KW-0808">Transferase</keyword>
<dbReference type="GO" id="GO:0016746">
    <property type="term" value="F:acyltransferase activity"/>
    <property type="evidence" value="ECO:0007669"/>
    <property type="project" value="UniProtKB-KW"/>
</dbReference>
<keyword evidence="8" id="KW-1185">Reference proteome</keyword>
<dbReference type="SMART" id="SM00563">
    <property type="entry name" value="PlsC"/>
    <property type="match status" value="1"/>
</dbReference>
<sequence length="248" mass="28816">MIKIKKILLAPIWVLRLLKFWKISRKYKKDKDAYAPQWRNDFILKRAEKYLKMYNISVEVKGYENLPKTGPVLLTPNHLSEADGFAMLVALKKQSEDKDERNKIATFLAKKELEQGFKSKHTLRIIDTFFIDRKNPRQSLSVLNEFGKFIKEKKTYGLIFPEGTRNKEGKIGEFKGGAFKIAKKEFLPIIPVTINNSFKAKDSSRKNKLKIEVIFHQIIKPMSILGQTNEAIANRVRKIVESKFIEAK</sequence>
<dbReference type="PANTHER" id="PTHR10434">
    <property type="entry name" value="1-ACYL-SN-GLYCEROL-3-PHOSPHATE ACYLTRANSFERASE"/>
    <property type="match status" value="1"/>
</dbReference>
<evidence type="ECO:0000259" key="6">
    <source>
        <dbReference type="SMART" id="SM00563"/>
    </source>
</evidence>
<evidence type="ECO:0000256" key="3">
    <source>
        <dbReference type="ARBA" id="ARBA00022679"/>
    </source>
</evidence>
<dbReference type="InterPro" id="IPR002123">
    <property type="entry name" value="Plipid/glycerol_acylTrfase"/>
</dbReference>
<protein>
    <submittedName>
        <fullName evidence="7">1-acyl-sn-glycerol-3-phosphate acyltransferase</fullName>
    </submittedName>
</protein>
<dbReference type="EMBL" id="CP102734">
    <property type="protein sequence ID" value="UVD81521.1"/>
    <property type="molecule type" value="Genomic_DNA"/>
</dbReference>
<feature type="domain" description="Phospholipid/glycerol acyltransferase" evidence="6">
    <location>
        <begin position="72"/>
        <end position="197"/>
    </location>
</feature>
<name>A0ABY5R885_9MOLU</name>
<dbReference type="Proteomes" id="UP001059252">
    <property type="component" value="Chromosome"/>
</dbReference>
<evidence type="ECO:0000313" key="8">
    <source>
        <dbReference type="Proteomes" id="UP001059252"/>
    </source>
</evidence>
<dbReference type="RefSeq" id="WP_258210695.1">
    <property type="nucleotide sequence ID" value="NZ_CP102734.1"/>
</dbReference>
<proteinExistence type="predicted"/>
<evidence type="ECO:0000256" key="1">
    <source>
        <dbReference type="ARBA" id="ARBA00005189"/>
    </source>
</evidence>
<evidence type="ECO:0000256" key="5">
    <source>
        <dbReference type="ARBA" id="ARBA00023315"/>
    </source>
</evidence>
<dbReference type="Pfam" id="PF01553">
    <property type="entry name" value="Acyltransferase"/>
    <property type="match status" value="1"/>
</dbReference>
<keyword evidence="5 7" id="KW-0012">Acyltransferase</keyword>
<gene>
    <name evidence="7" type="ORF">NV226_02185</name>
</gene>
<keyword evidence="2" id="KW-0444">Lipid biosynthesis</keyword>
<evidence type="ECO:0000256" key="4">
    <source>
        <dbReference type="ARBA" id="ARBA00023098"/>
    </source>
</evidence>
<keyword evidence="4" id="KW-0443">Lipid metabolism</keyword>
<organism evidence="7 8">
    <name type="scientific">Mycoplasma iguanae</name>
    <dbReference type="NCBI Taxonomy" id="292461"/>
    <lineage>
        <taxon>Bacteria</taxon>
        <taxon>Bacillati</taxon>
        <taxon>Mycoplasmatota</taxon>
        <taxon>Mollicutes</taxon>
        <taxon>Mycoplasmataceae</taxon>
        <taxon>Mycoplasma</taxon>
    </lineage>
</organism>
<reference evidence="7" key="1">
    <citation type="submission" date="2022-08" db="EMBL/GenBank/DDBJ databases">
        <title>Complete genome of Mycoplasma iguanae type strain 2327.</title>
        <authorList>
            <person name="Spergser J."/>
        </authorList>
    </citation>
    <scope>NUCLEOTIDE SEQUENCE</scope>
    <source>
        <strain evidence="7">2327</strain>
    </source>
</reference>
<dbReference type="SUPFAM" id="SSF69593">
    <property type="entry name" value="Glycerol-3-phosphate (1)-acyltransferase"/>
    <property type="match status" value="1"/>
</dbReference>
<evidence type="ECO:0000313" key="7">
    <source>
        <dbReference type="EMBL" id="UVD81521.1"/>
    </source>
</evidence>
<comment type="pathway">
    <text evidence="1">Lipid metabolism.</text>
</comment>
<evidence type="ECO:0000256" key="2">
    <source>
        <dbReference type="ARBA" id="ARBA00022516"/>
    </source>
</evidence>
<dbReference type="PANTHER" id="PTHR10434:SF64">
    <property type="entry name" value="1-ACYL-SN-GLYCEROL-3-PHOSPHATE ACYLTRANSFERASE-RELATED"/>
    <property type="match status" value="1"/>
</dbReference>
<dbReference type="CDD" id="cd07989">
    <property type="entry name" value="LPLAT_AGPAT-like"/>
    <property type="match status" value="1"/>
</dbReference>